<dbReference type="GO" id="GO:0004803">
    <property type="term" value="F:transposase activity"/>
    <property type="evidence" value="ECO:0007669"/>
    <property type="project" value="InterPro"/>
</dbReference>
<gene>
    <name evidence="3" type="ORF">JEM65_15015</name>
</gene>
<dbReference type="NCBIfam" id="NF033591">
    <property type="entry name" value="transpos_IS4_2"/>
    <property type="match status" value="1"/>
</dbReference>
<evidence type="ECO:0000259" key="2">
    <source>
        <dbReference type="Pfam" id="PF01609"/>
    </source>
</evidence>
<dbReference type="GO" id="GO:0006313">
    <property type="term" value="P:DNA transposition"/>
    <property type="evidence" value="ECO:0007669"/>
    <property type="project" value="InterPro"/>
</dbReference>
<reference evidence="3 4" key="1">
    <citation type="submission" date="2020-09" db="EMBL/GenBank/DDBJ databases">
        <title>Draft genome of Gelidibacter salicanalis PAMC21136.</title>
        <authorList>
            <person name="Park H."/>
        </authorList>
    </citation>
    <scope>NUCLEOTIDE SEQUENCE [LARGE SCALE GENOMIC DNA]</scope>
    <source>
        <strain evidence="3 4">PAMC21136</strain>
    </source>
</reference>
<organism evidence="3 4">
    <name type="scientific">Gelidibacter salicanalis</name>
    <dbReference type="NCBI Taxonomy" id="291193"/>
    <lineage>
        <taxon>Bacteria</taxon>
        <taxon>Pseudomonadati</taxon>
        <taxon>Bacteroidota</taxon>
        <taxon>Flavobacteriia</taxon>
        <taxon>Flavobacteriales</taxon>
        <taxon>Flavobacteriaceae</taxon>
        <taxon>Gelidibacter</taxon>
    </lineage>
</organism>
<sequence length="364" mass="42626">MKKTNAVTKNSELTLVLNTHLRGKINLARLKLISHFIIALCKVQTVTFEKLSNAFDTKADSESSLRRIQRFIASYSLDPDLIARLVFNLLPAQEKLILSIDRTNWKFGQTNINIFMLGIVYKGVAFPLLFTMLDKRGNSNSQERIELINRFIHLFGKEAIGSVVADREFVGERWLEFLNRNKIRYHIRIRNNFKVFLPHKNKEIKASHLFNRFKANEFVHYNKIVRVNGQLCYLSGCRLNNRNAKQDFLIIVSFNKPEQAQTDYKQRWQIEMCFKAMKSSGFDIEKTHLQDIQRIEKLVLLVMIAFVWCYKVGIYLHQIKPITIKKHGRKAKSIFKYGLYFLANVLLNSENQKNIDVFHFLSCT</sequence>
<dbReference type="Pfam" id="PF01609">
    <property type="entry name" value="DDE_Tnp_1"/>
    <property type="match status" value="1"/>
</dbReference>
<dbReference type="RefSeq" id="WP_199601181.1">
    <property type="nucleotide sequence ID" value="NZ_JAEHJZ010000036.1"/>
</dbReference>
<accession>A0A934KTV9</accession>
<comment type="caution">
    <text evidence="3">The sequence shown here is derived from an EMBL/GenBank/DDBJ whole genome shotgun (WGS) entry which is preliminary data.</text>
</comment>
<dbReference type="Gene3D" id="3.90.350.10">
    <property type="entry name" value="Transposase Inhibitor Protein From Tn5, Chain A, domain 1"/>
    <property type="match status" value="1"/>
</dbReference>
<protein>
    <submittedName>
        <fullName evidence="3">IS4 family transposase</fullName>
    </submittedName>
</protein>
<feature type="transmembrane region" description="Helical" evidence="1">
    <location>
        <begin position="112"/>
        <end position="133"/>
    </location>
</feature>
<dbReference type="InterPro" id="IPR047658">
    <property type="entry name" value="IS4-like_transpos"/>
</dbReference>
<evidence type="ECO:0000313" key="4">
    <source>
        <dbReference type="Proteomes" id="UP000662373"/>
    </source>
</evidence>
<dbReference type="SUPFAM" id="SSF53098">
    <property type="entry name" value="Ribonuclease H-like"/>
    <property type="match status" value="1"/>
</dbReference>
<keyword evidence="1" id="KW-0812">Transmembrane</keyword>
<keyword evidence="1" id="KW-1133">Transmembrane helix</keyword>
<evidence type="ECO:0000313" key="3">
    <source>
        <dbReference type="EMBL" id="MBJ7881945.1"/>
    </source>
</evidence>
<proteinExistence type="predicted"/>
<dbReference type="Proteomes" id="UP000662373">
    <property type="component" value="Unassembled WGS sequence"/>
</dbReference>
<dbReference type="EMBL" id="JAEHJZ010000036">
    <property type="protein sequence ID" value="MBJ7881945.1"/>
    <property type="molecule type" value="Genomic_DNA"/>
</dbReference>
<dbReference type="InterPro" id="IPR002559">
    <property type="entry name" value="Transposase_11"/>
</dbReference>
<feature type="domain" description="Transposase IS4-like" evidence="2">
    <location>
        <begin position="95"/>
        <end position="307"/>
    </location>
</feature>
<dbReference type="AlphaFoldDB" id="A0A934KTV9"/>
<dbReference type="GO" id="GO:0003677">
    <property type="term" value="F:DNA binding"/>
    <property type="evidence" value="ECO:0007669"/>
    <property type="project" value="InterPro"/>
</dbReference>
<keyword evidence="1" id="KW-0472">Membrane</keyword>
<name>A0A934KTV9_9FLAO</name>
<evidence type="ECO:0000256" key="1">
    <source>
        <dbReference type="SAM" id="Phobius"/>
    </source>
</evidence>
<dbReference type="InterPro" id="IPR012337">
    <property type="entry name" value="RNaseH-like_sf"/>
</dbReference>
<keyword evidence="4" id="KW-1185">Reference proteome</keyword>